<dbReference type="Proteomes" id="UP001162992">
    <property type="component" value="Chromosome 1"/>
</dbReference>
<keyword evidence="2" id="KW-1185">Reference proteome</keyword>
<comment type="caution">
    <text evidence="1">The sequence shown here is derived from an EMBL/GenBank/DDBJ whole genome shotgun (WGS) entry which is preliminary data.</text>
</comment>
<proteinExistence type="predicted"/>
<evidence type="ECO:0000313" key="2">
    <source>
        <dbReference type="Proteomes" id="UP001162992"/>
    </source>
</evidence>
<name>A0ACC2EQ28_DIPCM</name>
<reference evidence="2" key="1">
    <citation type="journal article" date="2024" name="Proc. Natl. Acad. Sci. U.S.A.">
        <title>Extraordinary preservation of gene collinearity over three hundred million years revealed in homosporous lycophytes.</title>
        <authorList>
            <person name="Li C."/>
            <person name="Wickell D."/>
            <person name="Kuo L.Y."/>
            <person name="Chen X."/>
            <person name="Nie B."/>
            <person name="Liao X."/>
            <person name="Peng D."/>
            <person name="Ji J."/>
            <person name="Jenkins J."/>
            <person name="Williams M."/>
            <person name="Shu S."/>
            <person name="Plott C."/>
            <person name="Barry K."/>
            <person name="Rajasekar S."/>
            <person name="Grimwood J."/>
            <person name="Han X."/>
            <person name="Sun S."/>
            <person name="Hou Z."/>
            <person name="He W."/>
            <person name="Dai G."/>
            <person name="Sun C."/>
            <person name="Schmutz J."/>
            <person name="Leebens-Mack J.H."/>
            <person name="Li F.W."/>
            <person name="Wang L."/>
        </authorList>
    </citation>
    <scope>NUCLEOTIDE SEQUENCE [LARGE SCALE GENOMIC DNA]</scope>
    <source>
        <strain evidence="2">cv. PW_Plant_1</strain>
    </source>
</reference>
<dbReference type="EMBL" id="CM055092">
    <property type="protein sequence ID" value="KAJ7568566.1"/>
    <property type="molecule type" value="Genomic_DNA"/>
</dbReference>
<protein>
    <submittedName>
        <fullName evidence="1">Uncharacterized protein</fullName>
    </submittedName>
</protein>
<accession>A0ACC2EQ28</accession>
<organism evidence="1 2">
    <name type="scientific">Diphasiastrum complanatum</name>
    <name type="common">Issler's clubmoss</name>
    <name type="synonym">Lycopodium complanatum</name>
    <dbReference type="NCBI Taxonomy" id="34168"/>
    <lineage>
        <taxon>Eukaryota</taxon>
        <taxon>Viridiplantae</taxon>
        <taxon>Streptophyta</taxon>
        <taxon>Embryophyta</taxon>
        <taxon>Tracheophyta</taxon>
        <taxon>Lycopodiopsida</taxon>
        <taxon>Lycopodiales</taxon>
        <taxon>Lycopodiaceae</taxon>
        <taxon>Lycopodioideae</taxon>
        <taxon>Diphasiastrum</taxon>
    </lineage>
</organism>
<evidence type="ECO:0000313" key="1">
    <source>
        <dbReference type="EMBL" id="KAJ7568566.1"/>
    </source>
</evidence>
<sequence length="193" mass="22529">MTCVRFHGSERYSLFYLLCFLPSMLLTTSQLLSKLFYWVFVLQITSTAMRLVTFVTRKRRVLALFRTFSTLNLKKPAPTRFAFYFLVLERLVVVKDALRRMVSSVAFRDFTDLPHSAFFQSTVYGDEFWRAAEEISGILLPIYRVLHLVDREGCTLGLIYEFMERIGEGILLSALDEHRYDSSMSSLLFLTRV</sequence>
<gene>
    <name evidence="1" type="ORF">O6H91_01G038300</name>
</gene>